<dbReference type="EMBL" id="JYDT01000097">
    <property type="protein sequence ID" value="KRY85153.1"/>
    <property type="molecule type" value="Genomic_DNA"/>
</dbReference>
<comment type="caution">
    <text evidence="1">The sequence shown here is derived from an EMBL/GenBank/DDBJ whole genome shotgun (WGS) entry which is preliminary data.</text>
</comment>
<keyword evidence="2" id="KW-1185">Reference proteome</keyword>
<organism evidence="1 2">
    <name type="scientific">Trichinella pseudospiralis</name>
    <name type="common">Parasitic roundworm</name>
    <dbReference type="NCBI Taxonomy" id="6337"/>
    <lineage>
        <taxon>Eukaryota</taxon>
        <taxon>Metazoa</taxon>
        <taxon>Ecdysozoa</taxon>
        <taxon>Nematoda</taxon>
        <taxon>Enoplea</taxon>
        <taxon>Dorylaimia</taxon>
        <taxon>Trichinellida</taxon>
        <taxon>Trichinellidae</taxon>
        <taxon>Trichinella</taxon>
    </lineage>
</organism>
<protein>
    <submittedName>
        <fullName evidence="1">Uncharacterized protein</fullName>
    </submittedName>
</protein>
<dbReference type="AlphaFoldDB" id="A0A0V1FH63"/>
<evidence type="ECO:0000313" key="1">
    <source>
        <dbReference type="EMBL" id="KRY85153.1"/>
    </source>
</evidence>
<evidence type="ECO:0000313" key="2">
    <source>
        <dbReference type="Proteomes" id="UP000054995"/>
    </source>
</evidence>
<name>A0A0V1FH63_TRIPS</name>
<gene>
    <name evidence="1" type="ORF">T4D_4512</name>
</gene>
<sequence length="73" mass="8662">MLDAYTSVSRNSCPPVMRLQYSLHVQFFNQCIDANEDFKQAFAFVKMQILQFFSAILRYMLLNIEIVIKIFNF</sequence>
<dbReference type="Proteomes" id="UP000054995">
    <property type="component" value="Unassembled WGS sequence"/>
</dbReference>
<reference evidence="1 2" key="1">
    <citation type="submission" date="2015-01" db="EMBL/GenBank/DDBJ databases">
        <title>Evolution of Trichinella species and genotypes.</title>
        <authorList>
            <person name="Korhonen P.K."/>
            <person name="Edoardo P."/>
            <person name="Giuseppe L.R."/>
            <person name="Gasser R.B."/>
        </authorList>
    </citation>
    <scope>NUCLEOTIDE SEQUENCE [LARGE SCALE GENOMIC DNA]</scope>
    <source>
        <strain evidence="1">ISS470</strain>
    </source>
</reference>
<accession>A0A0V1FH63</accession>
<proteinExistence type="predicted"/>